<gene>
    <name evidence="1" type="ORF">LOK49_LG10G02903</name>
</gene>
<keyword evidence="2" id="KW-1185">Reference proteome</keyword>
<protein>
    <submittedName>
        <fullName evidence="1">Uncharacterized protein</fullName>
    </submittedName>
</protein>
<evidence type="ECO:0000313" key="2">
    <source>
        <dbReference type="Proteomes" id="UP001060215"/>
    </source>
</evidence>
<reference evidence="1 2" key="1">
    <citation type="journal article" date="2022" name="Plant J.">
        <title>Chromosome-level genome of Camellia lanceoleosa provides a valuable resource for understanding genome evolution and self-incompatibility.</title>
        <authorList>
            <person name="Gong W."/>
            <person name="Xiao S."/>
            <person name="Wang L."/>
            <person name="Liao Z."/>
            <person name="Chang Y."/>
            <person name="Mo W."/>
            <person name="Hu G."/>
            <person name="Li W."/>
            <person name="Zhao G."/>
            <person name="Zhu H."/>
            <person name="Hu X."/>
            <person name="Ji K."/>
            <person name="Xiang X."/>
            <person name="Song Q."/>
            <person name="Yuan D."/>
            <person name="Jin S."/>
            <person name="Zhang L."/>
        </authorList>
    </citation>
    <scope>NUCLEOTIDE SEQUENCE [LARGE SCALE GENOMIC DNA]</scope>
    <source>
        <strain evidence="1">SQ_2022a</strain>
    </source>
</reference>
<evidence type="ECO:0000313" key="1">
    <source>
        <dbReference type="EMBL" id="KAI7997519.1"/>
    </source>
</evidence>
<dbReference type="EMBL" id="CM045767">
    <property type="protein sequence ID" value="KAI7997519.1"/>
    <property type="molecule type" value="Genomic_DNA"/>
</dbReference>
<proteinExistence type="predicted"/>
<dbReference type="Proteomes" id="UP001060215">
    <property type="component" value="Chromosome 10"/>
</dbReference>
<accession>A0ACC0GAB7</accession>
<sequence length="85" mass="9112">MSPRAIQIIDAAKIVTLSATSAIMEEDSNLIAADALTVHDDAQKTPSTASGSKKKKGQDCIALTRQKVKELPKILNEAISDMEMD</sequence>
<organism evidence="1 2">
    <name type="scientific">Camellia lanceoleosa</name>
    <dbReference type="NCBI Taxonomy" id="1840588"/>
    <lineage>
        <taxon>Eukaryota</taxon>
        <taxon>Viridiplantae</taxon>
        <taxon>Streptophyta</taxon>
        <taxon>Embryophyta</taxon>
        <taxon>Tracheophyta</taxon>
        <taxon>Spermatophyta</taxon>
        <taxon>Magnoliopsida</taxon>
        <taxon>eudicotyledons</taxon>
        <taxon>Gunneridae</taxon>
        <taxon>Pentapetalae</taxon>
        <taxon>asterids</taxon>
        <taxon>Ericales</taxon>
        <taxon>Theaceae</taxon>
        <taxon>Camellia</taxon>
    </lineage>
</organism>
<comment type="caution">
    <text evidence="1">The sequence shown here is derived from an EMBL/GenBank/DDBJ whole genome shotgun (WGS) entry which is preliminary data.</text>
</comment>
<name>A0ACC0GAB7_9ERIC</name>